<evidence type="ECO:0000256" key="1">
    <source>
        <dbReference type="ARBA" id="ARBA00022857"/>
    </source>
</evidence>
<feature type="domain" description="NADP-dependent oxidoreductase" evidence="5">
    <location>
        <begin position="16"/>
        <end position="335"/>
    </location>
</feature>
<accession>W0DFI2</accession>
<comment type="similarity">
    <text evidence="3">Belongs to the aldo/keto reductase family. Aldo/keto reductase 2 subfamily.</text>
</comment>
<name>W0DFI2_9GAMM</name>
<dbReference type="STRING" id="713585.THITH_01220"/>
<evidence type="ECO:0000313" key="6">
    <source>
        <dbReference type="EMBL" id="AHE97121.1"/>
    </source>
</evidence>
<evidence type="ECO:0000259" key="5">
    <source>
        <dbReference type="Pfam" id="PF00248"/>
    </source>
</evidence>
<dbReference type="InterPro" id="IPR023210">
    <property type="entry name" value="NADP_OxRdtase_dom"/>
</dbReference>
<evidence type="ECO:0000256" key="4">
    <source>
        <dbReference type="ARBA" id="ARBA00070119"/>
    </source>
</evidence>
<keyword evidence="1" id="KW-0521">NADP</keyword>
<reference evidence="6 7" key="1">
    <citation type="submission" date="2013-12" db="EMBL/GenBank/DDBJ databases">
        <authorList>
            <consortium name="DOE Joint Genome Institute"/>
            <person name="Muyzer G."/>
            <person name="Huntemann M."/>
            <person name="Han J."/>
            <person name="Chen A."/>
            <person name="Kyrpides N."/>
            <person name="Mavromatis K."/>
            <person name="Markowitz V."/>
            <person name="Palaniappan K."/>
            <person name="Ivanova N."/>
            <person name="Schaumberg A."/>
            <person name="Pati A."/>
            <person name="Liolios K."/>
            <person name="Nordberg H.P."/>
            <person name="Cantor M.N."/>
            <person name="Hua S.X."/>
            <person name="Woyke T."/>
        </authorList>
    </citation>
    <scope>NUCLEOTIDE SEQUENCE [LARGE SCALE GENOMIC DNA]</scope>
    <source>
        <strain evidence="6 7">ARh 1</strain>
    </source>
</reference>
<proteinExistence type="inferred from homology"/>
<dbReference type="Proteomes" id="UP000005289">
    <property type="component" value="Chromosome"/>
</dbReference>
<dbReference type="AlphaFoldDB" id="W0DFI2"/>
<dbReference type="CDD" id="cd19094">
    <property type="entry name" value="AKR_Tas-like"/>
    <property type="match status" value="1"/>
</dbReference>
<protein>
    <recommendedName>
        <fullName evidence="4">Protein tas</fullName>
    </recommendedName>
</protein>
<dbReference type="Pfam" id="PF00248">
    <property type="entry name" value="Aldo_ket_red"/>
    <property type="match status" value="1"/>
</dbReference>
<evidence type="ECO:0000313" key="7">
    <source>
        <dbReference type="Proteomes" id="UP000005289"/>
    </source>
</evidence>
<dbReference type="SUPFAM" id="SSF51430">
    <property type="entry name" value="NAD(P)-linked oxidoreductase"/>
    <property type="match status" value="1"/>
</dbReference>
<dbReference type="GO" id="GO:0016491">
    <property type="term" value="F:oxidoreductase activity"/>
    <property type="evidence" value="ECO:0007669"/>
    <property type="project" value="UniProtKB-KW"/>
</dbReference>
<dbReference type="OrthoDB" id="9772407at2"/>
<dbReference type="InterPro" id="IPR036812">
    <property type="entry name" value="NAD(P)_OxRdtase_dom_sf"/>
</dbReference>
<keyword evidence="7" id="KW-1185">Reference proteome</keyword>
<dbReference type="NCBIfam" id="NF007912">
    <property type="entry name" value="PRK10625.1"/>
    <property type="match status" value="1"/>
</dbReference>
<dbReference type="KEGG" id="tti:THITH_01220"/>
<gene>
    <name evidence="6" type="primary">tas</name>
    <name evidence="6" type="ORF">THITH_01220</name>
</gene>
<dbReference type="RefSeq" id="WP_006746349.1">
    <property type="nucleotide sequence ID" value="NZ_CP007029.1"/>
</dbReference>
<evidence type="ECO:0000256" key="3">
    <source>
        <dbReference type="ARBA" id="ARBA00038157"/>
    </source>
</evidence>
<evidence type="ECO:0000256" key="2">
    <source>
        <dbReference type="ARBA" id="ARBA00023002"/>
    </source>
</evidence>
<dbReference type="EMBL" id="CP007029">
    <property type="protein sequence ID" value="AHE97121.1"/>
    <property type="molecule type" value="Genomic_DNA"/>
</dbReference>
<dbReference type="FunFam" id="3.20.20.100:FF:000005">
    <property type="entry name" value="NADP(H)-dependent aldo-keto reductase"/>
    <property type="match status" value="1"/>
</dbReference>
<dbReference type="HOGENOM" id="CLU_023205_2_0_6"/>
<dbReference type="PANTHER" id="PTHR43364">
    <property type="entry name" value="NADH-SPECIFIC METHYLGLYOXAL REDUCTASE-RELATED"/>
    <property type="match status" value="1"/>
</dbReference>
<dbReference type="PANTHER" id="PTHR43364:SF4">
    <property type="entry name" value="NAD(P)-LINKED OXIDOREDUCTASE SUPERFAMILY PROTEIN"/>
    <property type="match status" value="1"/>
</dbReference>
<dbReference type="InterPro" id="IPR050523">
    <property type="entry name" value="AKR_Detox_Biosynth"/>
</dbReference>
<organism evidence="6 7">
    <name type="scientific">Thioalkalivibrio paradoxus ARh 1</name>
    <dbReference type="NCBI Taxonomy" id="713585"/>
    <lineage>
        <taxon>Bacteria</taxon>
        <taxon>Pseudomonadati</taxon>
        <taxon>Pseudomonadota</taxon>
        <taxon>Gammaproteobacteria</taxon>
        <taxon>Chromatiales</taxon>
        <taxon>Ectothiorhodospiraceae</taxon>
        <taxon>Thioalkalivibrio</taxon>
    </lineage>
</organism>
<keyword evidence="2" id="KW-0560">Oxidoreductase</keyword>
<dbReference type="Gene3D" id="3.20.20.100">
    <property type="entry name" value="NADP-dependent oxidoreductase domain"/>
    <property type="match status" value="1"/>
</dbReference>
<sequence>MQYRMLGHTGIEVSLIGLGTMTWGEQNTESEAFEQLDYALEQGVTLIDTAEMYPVPPRAETQGRTEAYIGRWLQARGCRDRVVLATKVAGPADTPWLRGGPQLVREQIERALTDSLERLQTDYVDLYQVHWPARSTNFFGQLGYRHRPEEAVTGIAETAAALDDLVRRGLVRAIGISNETPWGLMEWLRASERGIAPRVASIQNPYNLLNRSFEVGLAEMALRERVGLLAYSPLAFGTLTGKYLGSTRPANARLTRFERFSRYSNPQGIAATEEYAALARAHGLTPAQMALAFVNRQPFVTSTLVGATSLTQLAENIASVDVNLDDAALAGIDEIHRRFTYPCP</sequence>